<keyword evidence="2" id="KW-0805">Transcription regulation</keyword>
<organism evidence="10 11">
    <name type="scientific">Turnera subulata</name>
    <dbReference type="NCBI Taxonomy" id="218843"/>
    <lineage>
        <taxon>Eukaryota</taxon>
        <taxon>Viridiplantae</taxon>
        <taxon>Streptophyta</taxon>
        <taxon>Embryophyta</taxon>
        <taxon>Tracheophyta</taxon>
        <taxon>Spermatophyta</taxon>
        <taxon>Magnoliopsida</taxon>
        <taxon>eudicotyledons</taxon>
        <taxon>Gunneridae</taxon>
        <taxon>Pentapetalae</taxon>
        <taxon>rosids</taxon>
        <taxon>fabids</taxon>
        <taxon>Malpighiales</taxon>
        <taxon>Passifloraceae</taxon>
        <taxon>Turnera</taxon>
    </lineage>
</organism>
<dbReference type="PANTHER" id="PTHR12802">
    <property type="entry name" value="SWI/SNF COMPLEX-RELATED"/>
    <property type="match status" value="1"/>
</dbReference>
<feature type="region of interest" description="Disordered" evidence="6">
    <location>
        <begin position="161"/>
        <end position="208"/>
    </location>
</feature>
<dbReference type="PROSITE" id="PS50090">
    <property type="entry name" value="MYB_LIKE"/>
    <property type="match status" value="1"/>
</dbReference>
<evidence type="ECO:0000256" key="6">
    <source>
        <dbReference type="SAM" id="MobiDB-lite"/>
    </source>
</evidence>
<feature type="compositionally biased region" description="Basic residues" evidence="6">
    <location>
        <begin position="136"/>
        <end position="146"/>
    </location>
</feature>
<proteinExistence type="predicted"/>
<feature type="domain" description="Myb-like" evidence="7">
    <location>
        <begin position="60"/>
        <end position="110"/>
    </location>
</feature>
<keyword evidence="4" id="KW-0804">Transcription</keyword>
<dbReference type="InterPro" id="IPR001005">
    <property type="entry name" value="SANT/Myb"/>
</dbReference>
<feature type="compositionally biased region" description="Polar residues" evidence="6">
    <location>
        <begin position="198"/>
        <end position="208"/>
    </location>
</feature>
<accession>A0A9Q0FC51</accession>
<reference evidence="10" key="1">
    <citation type="submission" date="2022-02" db="EMBL/GenBank/DDBJ databases">
        <authorList>
            <person name="Henning P.M."/>
            <person name="McCubbin A.G."/>
            <person name="Shore J.S."/>
        </authorList>
    </citation>
    <scope>NUCLEOTIDE SEQUENCE</scope>
    <source>
        <strain evidence="10">F60SS</strain>
        <tissue evidence="10">Leaves</tissue>
    </source>
</reference>
<dbReference type="OrthoDB" id="118550at2759"/>
<evidence type="ECO:0000256" key="2">
    <source>
        <dbReference type="ARBA" id="ARBA00023015"/>
    </source>
</evidence>
<dbReference type="PANTHER" id="PTHR12802:SF155">
    <property type="entry name" value="DEUBIQUITINASE MYSM1"/>
    <property type="match status" value="1"/>
</dbReference>
<reference evidence="10" key="2">
    <citation type="journal article" date="2023" name="Plants (Basel)">
        <title>Annotation of the Turnera subulata (Passifloraceae) Draft Genome Reveals the S-Locus Evolved after the Divergence of Turneroideae from Passifloroideae in a Stepwise Manner.</title>
        <authorList>
            <person name="Henning P.M."/>
            <person name="Roalson E.H."/>
            <person name="Mir W."/>
            <person name="McCubbin A.G."/>
            <person name="Shore J.S."/>
        </authorList>
    </citation>
    <scope>NUCLEOTIDE SEQUENCE</scope>
    <source>
        <strain evidence="10">F60SS</strain>
    </source>
</reference>
<feature type="domain" description="HTH myb-type" evidence="9">
    <location>
        <begin position="60"/>
        <end position="114"/>
    </location>
</feature>
<feature type="compositionally biased region" description="Basic and acidic residues" evidence="6">
    <location>
        <begin position="423"/>
        <end position="433"/>
    </location>
</feature>
<dbReference type="InterPro" id="IPR017884">
    <property type="entry name" value="SANT_dom"/>
</dbReference>
<dbReference type="Gene3D" id="1.10.10.60">
    <property type="entry name" value="Homeodomain-like"/>
    <property type="match status" value="1"/>
</dbReference>
<dbReference type="SMART" id="SM00717">
    <property type="entry name" value="SANT"/>
    <property type="match status" value="1"/>
</dbReference>
<dbReference type="GO" id="GO:0003677">
    <property type="term" value="F:DNA binding"/>
    <property type="evidence" value="ECO:0007669"/>
    <property type="project" value="UniProtKB-KW"/>
</dbReference>
<evidence type="ECO:0000313" key="11">
    <source>
        <dbReference type="Proteomes" id="UP001141552"/>
    </source>
</evidence>
<evidence type="ECO:0000256" key="4">
    <source>
        <dbReference type="ARBA" id="ARBA00023163"/>
    </source>
</evidence>
<evidence type="ECO:0000259" key="8">
    <source>
        <dbReference type="PROSITE" id="PS51293"/>
    </source>
</evidence>
<keyword evidence="5" id="KW-0539">Nucleus</keyword>
<evidence type="ECO:0000259" key="7">
    <source>
        <dbReference type="PROSITE" id="PS50090"/>
    </source>
</evidence>
<dbReference type="EMBL" id="JAKUCV010006080">
    <property type="protein sequence ID" value="KAJ4828790.1"/>
    <property type="molecule type" value="Genomic_DNA"/>
</dbReference>
<evidence type="ECO:0000256" key="3">
    <source>
        <dbReference type="ARBA" id="ARBA00023125"/>
    </source>
</evidence>
<feature type="domain" description="SANT" evidence="8">
    <location>
        <begin position="63"/>
        <end position="114"/>
    </location>
</feature>
<gene>
    <name evidence="10" type="ORF">Tsubulata_010803</name>
</gene>
<dbReference type="GO" id="GO:0010468">
    <property type="term" value="P:regulation of gene expression"/>
    <property type="evidence" value="ECO:0007669"/>
    <property type="project" value="UniProtKB-ARBA"/>
</dbReference>
<dbReference type="CDD" id="cd00167">
    <property type="entry name" value="SANT"/>
    <property type="match status" value="1"/>
</dbReference>
<feature type="compositionally biased region" description="Low complexity" evidence="6">
    <location>
        <begin position="409"/>
        <end position="420"/>
    </location>
</feature>
<evidence type="ECO:0000259" key="9">
    <source>
        <dbReference type="PROSITE" id="PS51294"/>
    </source>
</evidence>
<dbReference type="InterPro" id="IPR017930">
    <property type="entry name" value="Myb_dom"/>
</dbReference>
<comment type="caution">
    <text evidence="10">The sequence shown here is derived from an EMBL/GenBank/DDBJ whole genome shotgun (WGS) entry which is preliminary data.</text>
</comment>
<feature type="compositionally biased region" description="Basic and acidic residues" evidence="6">
    <location>
        <begin position="477"/>
        <end position="489"/>
    </location>
</feature>
<dbReference type="InterPro" id="IPR009057">
    <property type="entry name" value="Homeodomain-like_sf"/>
</dbReference>
<feature type="compositionally biased region" description="Basic and acidic residues" evidence="6">
    <location>
        <begin position="383"/>
        <end position="403"/>
    </location>
</feature>
<dbReference type="AlphaFoldDB" id="A0A9Q0FC51"/>
<dbReference type="SUPFAM" id="SSF46689">
    <property type="entry name" value="Homeodomain-like"/>
    <property type="match status" value="1"/>
</dbReference>
<dbReference type="NCBIfam" id="TIGR01557">
    <property type="entry name" value="myb_SHAQKYF"/>
    <property type="match status" value="1"/>
</dbReference>
<protein>
    <submittedName>
        <fullName evidence="10">Uncharacterized protein</fullName>
    </submittedName>
</protein>
<dbReference type="GO" id="GO:0005634">
    <property type="term" value="C:nucleus"/>
    <property type="evidence" value="ECO:0007669"/>
    <property type="project" value="UniProtKB-SubCell"/>
</dbReference>
<evidence type="ECO:0000256" key="5">
    <source>
        <dbReference type="ARBA" id="ARBA00023242"/>
    </source>
</evidence>
<dbReference type="InterPro" id="IPR006447">
    <property type="entry name" value="Myb_dom_plants"/>
</dbReference>
<evidence type="ECO:0000256" key="1">
    <source>
        <dbReference type="ARBA" id="ARBA00004123"/>
    </source>
</evidence>
<dbReference type="FunFam" id="1.10.10.60:FF:000023">
    <property type="entry name" value="protein REVEILLE 6 isoform X1"/>
    <property type="match status" value="1"/>
</dbReference>
<dbReference type="Proteomes" id="UP001141552">
    <property type="component" value="Unassembled WGS sequence"/>
</dbReference>
<feature type="compositionally biased region" description="Low complexity" evidence="6">
    <location>
        <begin position="183"/>
        <end position="197"/>
    </location>
</feature>
<feature type="region of interest" description="Disordered" evidence="6">
    <location>
        <begin position="383"/>
        <end position="489"/>
    </location>
</feature>
<name>A0A9Q0FC51_9ROSI</name>
<dbReference type="PROSITE" id="PS51293">
    <property type="entry name" value="SANT"/>
    <property type="match status" value="1"/>
</dbReference>
<comment type="subcellular location">
    <subcellularLocation>
        <location evidence="1">Nucleus</location>
    </subcellularLocation>
</comment>
<sequence length="489" mass="53730">MVASAMAIQDQCVETQSNTVLPARNGISLNTSLHTGTTFQLKEQFSGGNDYCPKVRKPYTITKQRERWTEEEHKKFLEALKLYGRAWRRIEEHVGTKTAVQIRSHAQKFFSKVVRDCGGGSSTGSSAERIEIPPPRPKRKPVHPYPRKVVNIITNESSVLEQPLRSSSPNLSVSEQDNLSPTSVLSAVGSDAGSSDSNTPNRSLSPIASTAGVLPVELTLSNPILCPEDNESPRSVPEDANSTRDELCSEVQMLDSTAKESVVTEGFLAEETSTRSLKLFGRTVLITESHRPSRPTNVTSKLPPCDLNVGKPVQVLAPKVITTELKSDNTESYSSHSHDAAPGALHYMQYPGSVEGGPVSPLPWWTFYGGVPFTFVPFHKQENVQEEHPDSDGENKKDKESQKEGSWTGSNSGSVNQGGNADKNVEGETESKQHLLPVFEPRTGEKTSMVPDKPVKGFVPYKKRMADRDSQSSTVTGEEREEQRIRLCS</sequence>
<evidence type="ECO:0000313" key="10">
    <source>
        <dbReference type="EMBL" id="KAJ4828790.1"/>
    </source>
</evidence>
<dbReference type="PROSITE" id="PS51294">
    <property type="entry name" value="HTH_MYB"/>
    <property type="match status" value="1"/>
</dbReference>
<dbReference type="Pfam" id="PF00249">
    <property type="entry name" value="Myb_DNA-binding"/>
    <property type="match status" value="1"/>
</dbReference>
<keyword evidence="3" id="KW-0238">DNA-binding</keyword>
<feature type="compositionally biased region" description="Polar residues" evidence="6">
    <location>
        <begin position="161"/>
        <end position="182"/>
    </location>
</feature>
<keyword evidence="11" id="KW-1185">Reference proteome</keyword>
<feature type="region of interest" description="Disordered" evidence="6">
    <location>
        <begin position="117"/>
        <end position="146"/>
    </location>
</feature>